<evidence type="ECO:0000256" key="1">
    <source>
        <dbReference type="ARBA" id="ARBA00007447"/>
    </source>
</evidence>
<evidence type="ECO:0000256" key="3">
    <source>
        <dbReference type="PIRSR" id="PIRSR601461-2"/>
    </source>
</evidence>
<dbReference type="GO" id="GO:0006508">
    <property type="term" value="P:proteolysis"/>
    <property type="evidence" value="ECO:0007669"/>
    <property type="project" value="InterPro"/>
</dbReference>
<feature type="active site" evidence="2">
    <location>
        <position position="460"/>
    </location>
</feature>
<protein>
    <recommendedName>
        <fullName evidence="4">Peptidase A1 domain-containing protein</fullName>
    </recommendedName>
</protein>
<dbReference type="HOGENOM" id="CLU_499122_0_0_1"/>
<dbReference type="eggNOG" id="KOG1339">
    <property type="taxonomic scope" value="Eukaryota"/>
</dbReference>
<keyword evidence="6" id="KW-1185">Reference proteome</keyword>
<dbReference type="InterPro" id="IPR032799">
    <property type="entry name" value="TAXi_C"/>
</dbReference>
<evidence type="ECO:0000313" key="5">
    <source>
        <dbReference type="EnsemblPlants" id="ORUFI04G08710.1"/>
    </source>
</evidence>
<dbReference type="OMA" id="LVVYDME"/>
<dbReference type="Gramene" id="ORUFI04G08710.1">
    <property type="protein sequence ID" value="ORUFI04G08710.1"/>
    <property type="gene ID" value="ORUFI04G08710"/>
</dbReference>
<feature type="active site" evidence="2">
    <location>
        <position position="243"/>
    </location>
</feature>
<evidence type="ECO:0000256" key="2">
    <source>
        <dbReference type="PIRSR" id="PIRSR601461-1"/>
    </source>
</evidence>
<dbReference type="Pfam" id="PF14543">
    <property type="entry name" value="TAXi_N"/>
    <property type="match status" value="1"/>
</dbReference>
<dbReference type="EnsemblPlants" id="ORUFI04G08710.1">
    <property type="protein sequence ID" value="ORUFI04G08710.1"/>
    <property type="gene ID" value="ORUFI04G08710"/>
</dbReference>
<dbReference type="Gene3D" id="2.40.70.10">
    <property type="entry name" value="Acid Proteases"/>
    <property type="match status" value="2"/>
</dbReference>
<dbReference type="GO" id="GO:0004190">
    <property type="term" value="F:aspartic-type endopeptidase activity"/>
    <property type="evidence" value="ECO:0007669"/>
    <property type="project" value="InterPro"/>
</dbReference>
<comment type="similarity">
    <text evidence="1">Belongs to the peptidase A1 family.</text>
</comment>
<dbReference type="InterPro" id="IPR001461">
    <property type="entry name" value="Aspartic_peptidase_A1"/>
</dbReference>
<evidence type="ECO:0000259" key="4">
    <source>
        <dbReference type="PROSITE" id="PS51767"/>
    </source>
</evidence>
<accession>A0A0E0P7C1</accession>
<dbReference type="Proteomes" id="UP000008022">
    <property type="component" value="Unassembled WGS sequence"/>
</dbReference>
<dbReference type="InterPro" id="IPR033121">
    <property type="entry name" value="PEPTIDASE_A1"/>
</dbReference>
<dbReference type="SUPFAM" id="SSF50630">
    <property type="entry name" value="Acid proteases"/>
    <property type="match status" value="1"/>
</dbReference>
<keyword evidence="3" id="KW-1015">Disulfide bond</keyword>
<dbReference type="InterPro" id="IPR032861">
    <property type="entry name" value="TAXi_N"/>
</dbReference>
<dbReference type="PANTHER" id="PTHR13683">
    <property type="entry name" value="ASPARTYL PROTEASES"/>
    <property type="match status" value="1"/>
</dbReference>
<reference evidence="5" key="2">
    <citation type="submission" date="2015-06" db="UniProtKB">
        <authorList>
            <consortium name="EnsemblPlants"/>
        </authorList>
    </citation>
    <scope>IDENTIFICATION</scope>
</reference>
<dbReference type="Pfam" id="PF14541">
    <property type="entry name" value="TAXi_C"/>
    <property type="match status" value="1"/>
</dbReference>
<dbReference type="PROSITE" id="PS51767">
    <property type="entry name" value="PEPTIDASE_A1"/>
    <property type="match status" value="1"/>
</dbReference>
<sequence>MTFINERTVSDWNSDVVGLASYIGQIEETQTSCWISKIRDIMLRIESIYNSQHNKRRKSTKHATPWASIGRHGKGIKASAARRLILQASRSRLWKASMQLTPMLTSSRHSTSMSPSRLGFCRCIVRACQSCGISSVSISQANCLAESYGRTKTDTWCINPFGPIGSILYSWYSGHWVRRKFSIMGGGCKGSDIGALQTHDRNRHLRRLVAADFSLGGLGGISTSSTGYMLQCSFGSIHFFLVDTGSSAFWVNCIPCKQCPRKSDILKKLTLYDPRSSVSSKVVKCDDMFCTSPDRDVQPECNTSLLCPFIATYADGGSTIGAFVTDLVHYNQLSGNGLTQSTNTSLTFGCGLQQSGSLNTPELAVDGIIGFANSNNTMLSQLAAAGKTKKIFSHCLDSRNGGGIFAIGEVVEPKVKTTPLVQNSWILYLVNLKMIDVGGTTLQLPANIFETAEMKGTFIDSGTTLAYLPEIVYKELMLAVFAKHPDITLHDTDNLECFNFLDSVDDRFPKISLQFENDLALDVYPHDYLLEYEGKQYCFGFQDAAKQDDDMVISNKLVVYDMEKIVIGWTEYNCSSSIKIKDEKTGATYTVQADNISSGWRIQWQMPLFSYAIEH</sequence>
<dbReference type="PANTHER" id="PTHR13683:SF768">
    <property type="entry name" value="EUKARYOTIC ASPARTYL PROTEASE FAMILY PROTEIN"/>
    <property type="match status" value="1"/>
</dbReference>
<feature type="disulfide bond" evidence="3">
    <location>
        <begin position="497"/>
        <end position="538"/>
    </location>
</feature>
<dbReference type="InterPro" id="IPR021109">
    <property type="entry name" value="Peptidase_aspartic_dom_sf"/>
</dbReference>
<proteinExistence type="inferred from homology"/>
<dbReference type="STRING" id="4529.A0A0E0P7C1"/>
<evidence type="ECO:0000313" key="6">
    <source>
        <dbReference type="Proteomes" id="UP000008022"/>
    </source>
</evidence>
<feature type="domain" description="Peptidase A1" evidence="4">
    <location>
        <begin position="228"/>
        <end position="570"/>
    </location>
</feature>
<name>A0A0E0P7C1_ORYRU</name>
<organism evidence="5 6">
    <name type="scientific">Oryza rufipogon</name>
    <name type="common">Brownbeard rice</name>
    <name type="synonym">Asian wild rice</name>
    <dbReference type="NCBI Taxonomy" id="4529"/>
    <lineage>
        <taxon>Eukaryota</taxon>
        <taxon>Viridiplantae</taxon>
        <taxon>Streptophyta</taxon>
        <taxon>Embryophyta</taxon>
        <taxon>Tracheophyta</taxon>
        <taxon>Spermatophyta</taxon>
        <taxon>Magnoliopsida</taxon>
        <taxon>Liliopsida</taxon>
        <taxon>Poales</taxon>
        <taxon>Poaceae</taxon>
        <taxon>BOP clade</taxon>
        <taxon>Oryzoideae</taxon>
        <taxon>Oryzeae</taxon>
        <taxon>Oryzinae</taxon>
        <taxon>Oryza</taxon>
    </lineage>
</organism>
<reference evidence="6" key="1">
    <citation type="submission" date="2013-06" db="EMBL/GenBank/DDBJ databases">
        <authorList>
            <person name="Zhao Q."/>
        </authorList>
    </citation>
    <scope>NUCLEOTIDE SEQUENCE</scope>
    <source>
        <strain evidence="6">cv. W1943</strain>
    </source>
</reference>
<dbReference type="AlphaFoldDB" id="A0A0E0P7C1"/>